<organism evidence="3 4">
    <name type="scientific">Belnapia mucosa</name>
    <dbReference type="NCBI Taxonomy" id="2804532"/>
    <lineage>
        <taxon>Bacteria</taxon>
        <taxon>Pseudomonadati</taxon>
        <taxon>Pseudomonadota</taxon>
        <taxon>Alphaproteobacteria</taxon>
        <taxon>Acetobacterales</taxon>
        <taxon>Roseomonadaceae</taxon>
        <taxon>Belnapia</taxon>
    </lineage>
</organism>
<evidence type="ECO:0000313" key="3">
    <source>
        <dbReference type="EMBL" id="MBL6457372.1"/>
    </source>
</evidence>
<dbReference type="PROSITE" id="PS50110">
    <property type="entry name" value="RESPONSE_REGULATORY"/>
    <property type="match status" value="1"/>
</dbReference>
<sequence>MPGHPVLAFIVSPDAAVRRSLVLLLEAEAIGTRSFASAGELLAQLPAFRRAPTTRRCVLVEERLPGKVSGLQLAGQLSEADLNLKTIILHAAVRPAAARQSGQTPADTVFADPFHMDALLQEVRTALQLPDAAQGVP</sequence>
<evidence type="ECO:0000259" key="2">
    <source>
        <dbReference type="PROSITE" id="PS50110"/>
    </source>
</evidence>
<dbReference type="Proteomes" id="UP000606490">
    <property type="component" value="Unassembled WGS sequence"/>
</dbReference>
<feature type="domain" description="Response regulatory" evidence="2">
    <location>
        <begin position="7"/>
        <end position="127"/>
    </location>
</feature>
<dbReference type="InterPro" id="IPR011006">
    <property type="entry name" value="CheY-like_superfamily"/>
</dbReference>
<accession>A0ABS1V7M6</accession>
<dbReference type="RefSeq" id="WP_202827114.1">
    <property type="nucleotide sequence ID" value="NZ_JAEUXJ010000008.1"/>
</dbReference>
<dbReference type="EMBL" id="JAEUXJ010000008">
    <property type="protein sequence ID" value="MBL6457372.1"/>
    <property type="molecule type" value="Genomic_DNA"/>
</dbReference>
<comment type="caution">
    <text evidence="3">The sequence shown here is derived from an EMBL/GenBank/DDBJ whole genome shotgun (WGS) entry which is preliminary data.</text>
</comment>
<evidence type="ECO:0000313" key="4">
    <source>
        <dbReference type="Proteomes" id="UP000606490"/>
    </source>
</evidence>
<keyword evidence="4" id="KW-1185">Reference proteome</keyword>
<proteinExistence type="predicted"/>
<protein>
    <recommendedName>
        <fullName evidence="2">Response regulatory domain-containing protein</fullName>
    </recommendedName>
</protein>
<comment type="caution">
    <text evidence="1">Lacks conserved residue(s) required for the propagation of feature annotation.</text>
</comment>
<dbReference type="Gene3D" id="3.40.50.2300">
    <property type="match status" value="1"/>
</dbReference>
<dbReference type="InterPro" id="IPR001789">
    <property type="entry name" value="Sig_transdc_resp-reg_receiver"/>
</dbReference>
<dbReference type="SUPFAM" id="SSF52172">
    <property type="entry name" value="CheY-like"/>
    <property type="match status" value="1"/>
</dbReference>
<name>A0ABS1V7M6_9PROT</name>
<reference evidence="3 4" key="1">
    <citation type="submission" date="2021-01" db="EMBL/GenBank/DDBJ databases">
        <title>Belnapia mucosa sp. nov. and Belnapia arida sp. nov., isolated from the Tabernas Desert (Almeria, Spain).</title>
        <authorList>
            <person name="Molina-Menor E."/>
            <person name="Vidal-Verdu A."/>
            <person name="Calonge A."/>
            <person name="Satari L."/>
            <person name="Pereto Magraner J."/>
            <person name="Porcar Miralles M."/>
        </authorList>
    </citation>
    <scope>NUCLEOTIDE SEQUENCE [LARGE SCALE GENOMIC DNA]</scope>
    <source>
        <strain evidence="3 4">T6</strain>
    </source>
</reference>
<gene>
    <name evidence="3" type="ORF">JMJ55_18720</name>
</gene>
<evidence type="ECO:0000256" key="1">
    <source>
        <dbReference type="PROSITE-ProRule" id="PRU00169"/>
    </source>
</evidence>